<keyword evidence="2" id="KW-0732">Signal</keyword>
<evidence type="ECO:0000256" key="2">
    <source>
        <dbReference type="SAM" id="SignalP"/>
    </source>
</evidence>
<feature type="signal peptide" evidence="2">
    <location>
        <begin position="1"/>
        <end position="21"/>
    </location>
</feature>
<sequence>MKKYLMYLLLATSVAPGLAQAQSRREMCMETCTQMDIPERQQAQQEKIKAIQQKRSAESDPQVKKQLAEQEENELEKYRVAVEKSCKYICGAYTD</sequence>
<name>A0ABW9VEV6_9BURK</name>
<dbReference type="EMBL" id="WWCO01000040">
    <property type="protein sequence ID" value="MYM37602.1"/>
    <property type="molecule type" value="Genomic_DNA"/>
</dbReference>
<feature type="compositionally biased region" description="Low complexity" evidence="1">
    <location>
        <begin position="43"/>
        <end position="54"/>
    </location>
</feature>
<evidence type="ECO:0000256" key="1">
    <source>
        <dbReference type="SAM" id="MobiDB-lite"/>
    </source>
</evidence>
<feature type="compositionally biased region" description="Basic and acidic residues" evidence="1">
    <location>
        <begin position="55"/>
        <end position="68"/>
    </location>
</feature>
<comment type="caution">
    <text evidence="3">The sequence shown here is derived from an EMBL/GenBank/DDBJ whole genome shotgun (WGS) entry which is preliminary data.</text>
</comment>
<reference evidence="3 4" key="1">
    <citation type="submission" date="2019-12" db="EMBL/GenBank/DDBJ databases">
        <title>Novel species isolated from a subtropical stream in China.</title>
        <authorList>
            <person name="Lu H."/>
        </authorList>
    </citation>
    <scope>NUCLEOTIDE SEQUENCE [LARGE SCALE GENOMIC DNA]</scope>
    <source>
        <strain evidence="3 4">FT94W</strain>
    </source>
</reference>
<feature type="chain" id="PRO_5045184835" description="DUF1090 family protein" evidence="2">
    <location>
        <begin position="22"/>
        <end position="95"/>
    </location>
</feature>
<dbReference type="RefSeq" id="WP_160992911.1">
    <property type="nucleotide sequence ID" value="NZ_WWCO01000040.1"/>
</dbReference>
<proteinExistence type="predicted"/>
<gene>
    <name evidence="3" type="ORF">GTP38_25070</name>
</gene>
<evidence type="ECO:0000313" key="4">
    <source>
        <dbReference type="Proteomes" id="UP000449678"/>
    </source>
</evidence>
<evidence type="ECO:0000313" key="3">
    <source>
        <dbReference type="EMBL" id="MYM37602.1"/>
    </source>
</evidence>
<organism evidence="3 4">
    <name type="scientific">Duganella lactea</name>
    <dbReference type="NCBI Taxonomy" id="2692173"/>
    <lineage>
        <taxon>Bacteria</taxon>
        <taxon>Pseudomonadati</taxon>
        <taxon>Pseudomonadota</taxon>
        <taxon>Betaproteobacteria</taxon>
        <taxon>Burkholderiales</taxon>
        <taxon>Oxalobacteraceae</taxon>
        <taxon>Telluria group</taxon>
        <taxon>Duganella</taxon>
    </lineage>
</organism>
<feature type="region of interest" description="Disordered" evidence="1">
    <location>
        <begin position="43"/>
        <end position="73"/>
    </location>
</feature>
<evidence type="ECO:0008006" key="5">
    <source>
        <dbReference type="Google" id="ProtNLM"/>
    </source>
</evidence>
<keyword evidence="4" id="KW-1185">Reference proteome</keyword>
<accession>A0ABW9VEV6</accession>
<protein>
    <recommendedName>
        <fullName evidence="5">DUF1090 family protein</fullName>
    </recommendedName>
</protein>
<dbReference type="Proteomes" id="UP000449678">
    <property type="component" value="Unassembled WGS sequence"/>
</dbReference>